<comment type="caution">
    <text evidence="1">The sequence shown here is derived from an EMBL/GenBank/DDBJ whole genome shotgun (WGS) entry which is preliminary data.</text>
</comment>
<sequence>MDRTPDARDYLALFARYPADFAPGSAPSPAPSSDAAFGTVYRAPEDARFRLLFEQVCALLTRPSPFNLHLPEAFRTTAQRYRAGDPATRAQMQEPQNRHFMLSDLFDYIHLVDTMGGGWNQRGR</sequence>
<gene>
    <name evidence="1" type="ORF">MTR62_19415</name>
</gene>
<accession>A0ABT0BIF5</accession>
<proteinExistence type="predicted"/>
<keyword evidence="2" id="KW-1185">Reference proteome</keyword>
<organism evidence="1 2">
    <name type="scientific">Novosphingobium organovorum</name>
    <dbReference type="NCBI Taxonomy" id="2930092"/>
    <lineage>
        <taxon>Bacteria</taxon>
        <taxon>Pseudomonadati</taxon>
        <taxon>Pseudomonadota</taxon>
        <taxon>Alphaproteobacteria</taxon>
        <taxon>Sphingomonadales</taxon>
        <taxon>Sphingomonadaceae</taxon>
        <taxon>Novosphingobium</taxon>
    </lineage>
</organism>
<dbReference type="Proteomes" id="UP001162881">
    <property type="component" value="Unassembled WGS sequence"/>
</dbReference>
<dbReference type="EMBL" id="JALHLF010000156">
    <property type="protein sequence ID" value="MCJ2184841.1"/>
    <property type="molecule type" value="Genomic_DNA"/>
</dbReference>
<evidence type="ECO:0000313" key="1">
    <source>
        <dbReference type="EMBL" id="MCJ2184841.1"/>
    </source>
</evidence>
<reference evidence="1" key="1">
    <citation type="submission" date="2022-03" db="EMBL/GenBank/DDBJ databases">
        <title>Identification of a novel bacterium isolated from mangrove sediments.</title>
        <authorList>
            <person name="Pan X."/>
        </authorList>
    </citation>
    <scope>NUCLEOTIDE SEQUENCE</scope>
    <source>
        <strain evidence="1">B1949</strain>
    </source>
</reference>
<name>A0ABT0BIF5_9SPHN</name>
<protein>
    <submittedName>
        <fullName evidence="1">Uncharacterized protein</fullName>
    </submittedName>
</protein>
<dbReference type="RefSeq" id="WP_244024052.1">
    <property type="nucleotide sequence ID" value="NZ_JALHLF010000156.1"/>
</dbReference>
<evidence type="ECO:0000313" key="2">
    <source>
        <dbReference type="Proteomes" id="UP001162881"/>
    </source>
</evidence>